<evidence type="ECO:0000256" key="12">
    <source>
        <dbReference type="SAM" id="MobiDB-lite"/>
    </source>
</evidence>
<proteinExistence type="inferred from homology"/>
<feature type="compositionally biased region" description="Acidic residues" evidence="12">
    <location>
        <begin position="400"/>
        <end position="416"/>
    </location>
</feature>
<dbReference type="PROSITE" id="PS50067">
    <property type="entry name" value="KINESIN_MOTOR_2"/>
    <property type="match status" value="1"/>
</dbReference>
<gene>
    <name evidence="14" type="ORF">DSTB1V02_LOCUS1910</name>
</gene>
<feature type="compositionally biased region" description="Basic residues" evidence="12">
    <location>
        <begin position="382"/>
        <end position="391"/>
    </location>
</feature>
<dbReference type="GO" id="GO:0008017">
    <property type="term" value="F:microtubule binding"/>
    <property type="evidence" value="ECO:0007669"/>
    <property type="project" value="InterPro"/>
</dbReference>
<dbReference type="EMBL" id="CAJPEV010000196">
    <property type="protein sequence ID" value="CAG0882176.1"/>
    <property type="molecule type" value="Genomic_DNA"/>
</dbReference>
<dbReference type="FunFam" id="3.40.850.10:FF:000017">
    <property type="entry name" value="Kinesin-like protein"/>
    <property type="match status" value="1"/>
</dbReference>
<dbReference type="CDD" id="cd01371">
    <property type="entry name" value="KISc_KIF3"/>
    <property type="match status" value="1"/>
</dbReference>
<dbReference type="PANTHER" id="PTHR47969">
    <property type="entry name" value="CHROMOSOME-ASSOCIATED KINESIN KIF4A-RELATED"/>
    <property type="match status" value="1"/>
</dbReference>
<evidence type="ECO:0000256" key="5">
    <source>
        <dbReference type="ARBA" id="ARBA00022840"/>
    </source>
</evidence>
<dbReference type="SUPFAM" id="SSF52540">
    <property type="entry name" value="P-loop containing nucleoside triphosphate hydrolases"/>
    <property type="match status" value="1"/>
</dbReference>
<dbReference type="GO" id="GO:0005524">
    <property type="term" value="F:ATP binding"/>
    <property type="evidence" value="ECO:0007669"/>
    <property type="project" value="UniProtKB-UniRule"/>
</dbReference>
<evidence type="ECO:0000256" key="4">
    <source>
        <dbReference type="ARBA" id="ARBA00022741"/>
    </source>
</evidence>
<feature type="region of interest" description="Disordered" evidence="12">
    <location>
        <begin position="377"/>
        <end position="430"/>
    </location>
</feature>
<evidence type="ECO:0000256" key="6">
    <source>
        <dbReference type="ARBA" id="ARBA00023054"/>
    </source>
</evidence>
<dbReference type="InterPro" id="IPR036961">
    <property type="entry name" value="Kinesin_motor_dom_sf"/>
</dbReference>
<keyword evidence="4 9" id="KW-0547">Nucleotide-binding</keyword>
<organism evidence="14">
    <name type="scientific">Darwinula stevensoni</name>
    <dbReference type="NCBI Taxonomy" id="69355"/>
    <lineage>
        <taxon>Eukaryota</taxon>
        <taxon>Metazoa</taxon>
        <taxon>Ecdysozoa</taxon>
        <taxon>Arthropoda</taxon>
        <taxon>Crustacea</taxon>
        <taxon>Oligostraca</taxon>
        <taxon>Ostracoda</taxon>
        <taxon>Podocopa</taxon>
        <taxon>Podocopida</taxon>
        <taxon>Darwinulocopina</taxon>
        <taxon>Darwinuloidea</taxon>
        <taxon>Darwinulidae</taxon>
        <taxon>Darwinula</taxon>
    </lineage>
</organism>
<keyword evidence="6 11" id="KW-0175">Coiled coil</keyword>
<evidence type="ECO:0000256" key="8">
    <source>
        <dbReference type="ARBA" id="ARBA00023212"/>
    </source>
</evidence>
<dbReference type="GO" id="GO:0005871">
    <property type="term" value="C:kinesin complex"/>
    <property type="evidence" value="ECO:0007669"/>
    <property type="project" value="UniProtKB-ARBA"/>
</dbReference>
<dbReference type="InterPro" id="IPR001752">
    <property type="entry name" value="Kinesin_motor_dom"/>
</dbReference>
<dbReference type="GO" id="GO:0005874">
    <property type="term" value="C:microtubule"/>
    <property type="evidence" value="ECO:0007669"/>
    <property type="project" value="UniProtKB-KW"/>
</dbReference>
<keyword evidence="7 9" id="KW-0505">Motor protein</keyword>
<protein>
    <recommendedName>
        <fullName evidence="10">Kinesin-like protein</fullName>
    </recommendedName>
</protein>
<comment type="subcellular location">
    <subcellularLocation>
        <location evidence="1">Cytoplasm</location>
        <location evidence="1">Cytoskeleton</location>
    </subcellularLocation>
</comment>
<evidence type="ECO:0000256" key="2">
    <source>
        <dbReference type="ARBA" id="ARBA00022490"/>
    </source>
</evidence>
<keyword evidence="3 10" id="KW-0493">Microtubule</keyword>
<dbReference type="Proteomes" id="UP000677054">
    <property type="component" value="Unassembled WGS sequence"/>
</dbReference>
<name>A0A7R8X0X6_9CRUS</name>
<feature type="domain" description="Kinesin motor" evidence="13">
    <location>
        <begin position="18"/>
        <end position="349"/>
    </location>
</feature>
<feature type="binding site" evidence="9">
    <location>
        <begin position="106"/>
        <end position="113"/>
    </location>
    <ligand>
        <name>ATP</name>
        <dbReference type="ChEBI" id="CHEBI:30616"/>
    </ligand>
</feature>
<reference evidence="14" key="1">
    <citation type="submission" date="2020-11" db="EMBL/GenBank/DDBJ databases">
        <authorList>
            <person name="Tran Van P."/>
        </authorList>
    </citation>
    <scope>NUCLEOTIDE SEQUENCE</scope>
</reference>
<dbReference type="SMART" id="SM00129">
    <property type="entry name" value="KISc"/>
    <property type="match status" value="1"/>
</dbReference>
<evidence type="ECO:0000259" key="13">
    <source>
        <dbReference type="PROSITE" id="PS50067"/>
    </source>
</evidence>
<feature type="region of interest" description="Disordered" evidence="12">
    <location>
        <begin position="733"/>
        <end position="765"/>
    </location>
</feature>
<accession>A0A7R8X0X6</accession>
<dbReference type="InterPro" id="IPR027640">
    <property type="entry name" value="Kinesin-like_fam"/>
</dbReference>
<keyword evidence="15" id="KW-1185">Reference proteome</keyword>
<dbReference type="OrthoDB" id="3176171at2759"/>
<dbReference type="InterPro" id="IPR027417">
    <property type="entry name" value="P-loop_NTPase"/>
</dbReference>
<comment type="similarity">
    <text evidence="9 10">Belongs to the TRAFAC class myosin-kinesin ATPase superfamily. Kinesin family.</text>
</comment>
<dbReference type="PROSITE" id="PS00411">
    <property type="entry name" value="KINESIN_MOTOR_1"/>
    <property type="match status" value="1"/>
</dbReference>
<evidence type="ECO:0000313" key="14">
    <source>
        <dbReference type="EMBL" id="CAD7241934.1"/>
    </source>
</evidence>
<dbReference type="GO" id="GO:0060271">
    <property type="term" value="P:cilium assembly"/>
    <property type="evidence" value="ECO:0007669"/>
    <property type="project" value="UniProtKB-ARBA"/>
</dbReference>
<dbReference type="Gene3D" id="3.40.850.10">
    <property type="entry name" value="Kinesin motor domain"/>
    <property type="match status" value="1"/>
</dbReference>
<evidence type="ECO:0000313" key="15">
    <source>
        <dbReference type="Proteomes" id="UP000677054"/>
    </source>
</evidence>
<keyword evidence="2" id="KW-0963">Cytoplasm</keyword>
<dbReference type="GO" id="GO:0007018">
    <property type="term" value="P:microtubule-based movement"/>
    <property type="evidence" value="ECO:0007669"/>
    <property type="project" value="InterPro"/>
</dbReference>
<dbReference type="Pfam" id="PF00225">
    <property type="entry name" value="Kinesin"/>
    <property type="match status" value="1"/>
</dbReference>
<evidence type="ECO:0000256" key="1">
    <source>
        <dbReference type="ARBA" id="ARBA00004245"/>
    </source>
</evidence>
<dbReference type="GO" id="GO:0003777">
    <property type="term" value="F:microtubule motor activity"/>
    <property type="evidence" value="ECO:0007669"/>
    <property type="project" value="InterPro"/>
</dbReference>
<dbReference type="InterPro" id="IPR019821">
    <property type="entry name" value="Kinesin_motor_CS"/>
</dbReference>
<evidence type="ECO:0000256" key="11">
    <source>
        <dbReference type="SAM" id="Coils"/>
    </source>
</evidence>
<keyword evidence="5 9" id="KW-0067">ATP-binding</keyword>
<dbReference type="AlphaFoldDB" id="A0A7R8X0X6"/>
<sequence length="765" mass="86788">MTLESNVNIKTSSSKSEAVTVIVRCRPLNEKEVENGHESIVNVFPERGAVELKNPHPNSHEEPLRQFTFDAVYDCNSKQQDLYDESFRPLVQSVLQGFNGTIFAYGQTGTGKTYTMQGIPSHVDEKGVIPRTFEQIFDHISFSTDQQYLVRASYLEIYMEEVRDLLQKDQAKRLDLKESPDTGVYVKDLSSFVCKSVKEIEHVMTVGNKNRAVGATNMNEHSTRSHVIFLITVECSELGCDNENHIRVGKLNLVDLAGSERQAKTGAVGERFKEATKINLSLAALGNVISALTGKGTHVPYRDSKLTRLLQDSLGGNAKTVMVANIGPAAYNYDETLGTLRYANRAKSIKNKPRINEDPKDALLREFQEEISRLKTALANRGGKKHKKKKTTEKGPRDENENDEECSEEGEADEEQVSLNWKEQQEELDRERSAILNDKNIIAEEKERLLNEVQRKAQQLQEERRAQEKLAKKIEALQSKLLSGGTNIVDHTNEQQKALEQRKLEIAEQKKREREMRQQLESKEETALQLKETFTSLKQEVEVKTKQLKKLAAKLISHKQELADTREEFVKERAELTLMQNNLTKDLKKKYLILENFIPSEEREKLQSRCFYDEEADKWSLLPPKQKSEVRILSKRPISAVGARRPISEYARMQITRNGSAIRYRGENIVMLPLEVIGRTTRDYVSPRVSPYVQAALDAALKGEGDLDIDASASRLLSRSAIHGILKERTRGSQHHLRVISKKPGASRGDSPKENYPKSRGLVPK</sequence>
<dbReference type="PANTHER" id="PTHR47969:SF21">
    <property type="entry name" value="KINESIN-LIKE PROTEIN"/>
    <property type="match status" value="1"/>
</dbReference>
<keyword evidence="8" id="KW-0206">Cytoskeleton</keyword>
<evidence type="ECO:0000256" key="7">
    <source>
        <dbReference type="ARBA" id="ARBA00023175"/>
    </source>
</evidence>
<feature type="coiled-coil region" evidence="11">
    <location>
        <begin position="436"/>
        <end position="568"/>
    </location>
</feature>
<dbReference type="PRINTS" id="PR00380">
    <property type="entry name" value="KINESINHEAVY"/>
</dbReference>
<evidence type="ECO:0000256" key="10">
    <source>
        <dbReference type="RuleBase" id="RU000394"/>
    </source>
</evidence>
<dbReference type="EMBL" id="LR899713">
    <property type="protein sequence ID" value="CAD7241934.1"/>
    <property type="molecule type" value="Genomic_DNA"/>
</dbReference>
<evidence type="ECO:0000256" key="9">
    <source>
        <dbReference type="PROSITE-ProRule" id="PRU00283"/>
    </source>
</evidence>
<evidence type="ECO:0000256" key="3">
    <source>
        <dbReference type="ARBA" id="ARBA00022701"/>
    </source>
</evidence>